<gene>
    <name evidence="2" type="ORF">PbJCM13498_03360</name>
</gene>
<dbReference type="RefSeq" id="WP_027586191.1">
    <property type="nucleotide sequence ID" value="NZ_BLAX01000001.1"/>
</dbReference>
<organism evidence="2 3">
    <name type="scientific">Prolixibacter bellariivorans</name>
    <dbReference type="NCBI Taxonomy" id="314319"/>
    <lineage>
        <taxon>Bacteria</taxon>
        <taxon>Pseudomonadati</taxon>
        <taxon>Bacteroidota</taxon>
        <taxon>Bacteroidia</taxon>
        <taxon>Marinilabiliales</taxon>
        <taxon>Prolixibacteraceae</taxon>
        <taxon>Prolixibacter</taxon>
    </lineage>
</organism>
<sequence>MMKLLFMLGFLLASLFALAQPFGHASENYRVIRSDYENASGEKGHSLFHNNTEGQMDRSLWSLNDQSRSSANRYQYDAEGKLSSAYREFSDSLTSVELFFYDSLGRKTTEHFYRSDGRAGTASYRYDGNRKTEAELKKYKGWLSGTLITEYTEEGRKEKATLLKSGQPIGNVSYLYDDNGNLEREHWDFSGKWSQTFRYTYERTDRPEIYYTSPYLAGLSNHRVSGESYTFNGEAGGPSFYEYDANGLLHRKFFQRSDSVSTTTHYFYDGQRRLESSERVFSDGKVTRFTYGYDENNRLISRLAYRNDSIIGFEQYMYGDDGELKKAYLKNFDGWLSGVVTYHSDALGKVSGGEFKGDSDFNADLHFNYTNEGLLSEIRWDFSFGKYQLYRFEYEEVEG</sequence>
<keyword evidence="1" id="KW-0732">Signal</keyword>
<dbReference type="EMBL" id="BLAX01000001">
    <property type="protein sequence ID" value="GET31473.1"/>
    <property type="molecule type" value="Genomic_DNA"/>
</dbReference>
<dbReference type="Proteomes" id="UP000391834">
    <property type="component" value="Unassembled WGS sequence"/>
</dbReference>
<evidence type="ECO:0000256" key="1">
    <source>
        <dbReference type="SAM" id="SignalP"/>
    </source>
</evidence>
<accession>A0A5M4AV03</accession>
<feature type="chain" id="PRO_5024387591" description="Type IV secretion protein Rhs" evidence="1">
    <location>
        <begin position="20"/>
        <end position="399"/>
    </location>
</feature>
<name>A0A5M4AV03_9BACT</name>
<dbReference type="Gene3D" id="3.90.930.1">
    <property type="match status" value="2"/>
</dbReference>
<evidence type="ECO:0000313" key="2">
    <source>
        <dbReference type="EMBL" id="GET31473.1"/>
    </source>
</evidence>
<dbReference type="OrthoDB" id="1057765at2"/>
<feature type="signal peptide" evidence="1">
    <location>
        <begin position="1"/>
        <end position="19"/>
    </location>
</feature>
<protein>
    <recommendedName>
        <fullName evidence="4">Type IV secretion protein Rhs</fullName>
    </recommendedName>
</protein>
<evidence type="ECO:0008006" key="4">
    <source>
        <dbReference type="Google" id="ProtNLM"/>
    </source>
</evidence>
<proteinExistence type="predicted"/>
<dbReference type="AlphaFoldDB" id="A0A5M4AV03"/>
<keyword evidence="3" id="KW-1185">Reference proteome</keyword>
<comment type="caution">
    <text evidence="2">The sequence shown here is derived from an EMBL/GenBank/DDBJ whole genome shotgun (WGS) entry which is preliminary data.</text>
</comment>
<evidence type="ECO:0000313" key="3">
    <source>
        <dbReference type="Proteomes" id="UP000391834"/>
    </source>
</evidence>
<reference evidence="2 3" key="1">
    <citation type="submission" date="2019-10" db="EMBL/GenBank/DDBJ databases">
        <title>Prolixibacter strains distinguished by the presence of nitrate reductase genes were adept at nitrate-dependent anaerobic corrosion of metallic iron and carbon steel.</title>
        <authorList>
            <person name="Iino T."/>
            <person name="Shono N."/>
            <person name="Ito K."/>
            <person name="Nakamura R."/>
            <person name="Sueoka K."/>
            <person name="Harayama S."/>
            <person name="Ohkuma M."/>
        </authorList>
    </citation>
    <scope>NUCLEOTIDE SEQUENCE [LARGE SCALE GENOMIC DNA]</scope>
    <source>
        <strain evidence="2 3">JCM 13498</strain>
    </source>
</reference>